<reference evidence="2 3" key="1">
    <citation type="submission" date="2023-07" db="EMBL/GenBank/DDBJ databases">
        <title>Genomic Encyclopedia of Type Strains, Phase IV (KMG-IV): sequencing the most valuable type-strain genomes for metagenomic binning, comparative biology and taxonomic classification.</title>
        <authorList>
            <person name="Goeker M."/>
        </authorList>
    </citation>
    <scope>NUCLEOTIDE SEQUENCE [LARGE SCALE GENOMIC DNA]</scope>
    <source>
        <strain evidence="2 3">DSM 19922</strain>
    </source>
</reference>
<feature type="transmembrane region" description="Helical" evidence="1">
    <location>
        <begin position="77"/>
        <end position="99"/>
    </location>
</feature>
<evidence type="ECO:0000313" key="3">
    <source>
        <dbReference type="Proteomes" id="UP001244552"/>
    </source>
</evidence>
<dbReference type="RefSeq" id="WP_209990860.1">
    <property type="nucleotide sequence ID" value="NZ_JAGINO010000037.1"/>
</dbReference>
<dbReference type="Proteomes" id="UP001244552">
    <property type="component" value="Unassembled WGS sequence"/>
</dbReference>
<dbReference type="EMBL" id="JAUSVU010000039">
    <property type="protein sequence ID" value="MDQ0537181.1"/>
    <property type="molecule type" value="Genomic_DNA"/>
</dbReference>
<organism evidence="2 3">
    <name type="scientific">Azospirillum picis</name>
    <dbReference type="NCBI Taxonomy" id="488438"/>
    <lineage>
        <taxon>Bacteria</taxon>
        <taxon>Pseudomonadati</taxon>
        <taxon>Pseudomonadota</taxon>
        <taxon>Alphaproteobacteria</taxon>
        <taxon>Rhodospirillales</taxon>
        <taxon>Azospirillaceae</taxon>
        <taxon>Azospirillum</taxon>
    </lineage>
</organism>
<sequence>METINMPVDDLSRSLGRLDASVEELVRQSRALFTRTDETTAQMHTVAATVEQLLTAVGELKKDVKELRGARDRGRGFLAAVTLMGGAAGAAATKLLALLTAH</sequence>
<keyword evidence="3" id="KW-1185">Reference proteome</keyword>
<name>A0ABU0MVS9_9PROT</name>
<keyword evidence="1" id="KW-0472">Membrane</keyword>
<accession>A0ABU0MVS9</accession>
<evidence type="ECO:0000313" key="2">
    <source>
        <dbReference type="EMBL" id="MDQ0537181.1"/>
    </source>
</evidence>
<keyword evidence="1" id="KW-1133">Transmembrane helix</keyword>
<comment type="caution">
    <text evidence="2">The sequence shown here is derived from an EMBL/GenBank/DDBJ whole genome shotgun (WGS) entry which is preliminary data.</text>
</comment>
<evidence type="ECO:0000256" key="1">
    <source>
        <dbReference type="SAM" id="Phobius"/>
    </source>
</evidence>
<gene>
    <name evidence="2" type="ORF">QO018_006081</name>
</gene>
<proteinExistence type="predicted"/>
<dbReference type="Gene3D" id="1.10.287.950">
    <property type="entry name" value="Methyl-accepting chemotaxis protein"/>
    <property type="match status" value="1"/>
</dbReference>
<keyword evidence="1" id="KW-0812">Transmembrane</keyword>
<protein>
    <submittedName>
        <fullName evidence="2">Uncharacterized protein YoxC</fullName>
    </submittedName>
</protein>